<organism evidence="2 3">
    <name type="scientific">Athelia psychrophila</name>
    <dbReference type="NCBI Taxonomy" id="1759441"/>
    <lineage>
        <taxon>Eukaryota</taxon>
        <taxon>Fungi</taxon>
        <taxon>Dikarya</taxon>
        <taxon>Basidiomycota</taxon>
        <taxon>Agaricomycotina</taxon>
        <taxon>Agaricomycetes</taxon>
        <taxon>Agaricomycetidae</taxon>
        <taxon>Atheliales</taxon>
        <taxon>Atheliaceae</taxon>
        <taxon>Athelia</taxon>
    </lineage>
</organism>
<keyword evidence="3" id="KW-1185">Reference proteome</keyword>
<feature type="compositionally biased region" description="Polar residues" evidence="1">
    <location>
        <begin position="87"/>
        <end position="112"/>
    </location>
</feature>
<gene>
    <name evidence="2" type="ORF">FIBSPDRAFT_960261</name>
</gene>
<accession>A0A166CIU7</accession>
<reference evidence="2 3" key="1">
    <citation type="journal article" date="2016" name="Mol. Biol. Evol.">
        <title>Comparative Genomics of Early-Diverging Mushroom-Forming Fungi Provides Insights into the Origins of Lignocellulose Decay Capabilities.</title>
        <authorList>
            <person name="Nagy L.G."/>
            <person name="Riley R."/>
            <person name="Tritt A."/>
            <person name="Adam C."/>
            <person name="Daum C."/>
            <person name="Floudas D."/>
            <person name="Sun H."/>
            <person name="Yadav J.S."/>
            <person name="Pangilinan J."/>
            <person name="Larsson K.H."/>
            <person name="Matsuura K."/>
            <person name="Barry K."/>
            <person name="Labutti K."/>
            <person name="Kuo R."/>
            <person name="Ohm R.A."/>
            <person name="Bhattacharya S.S."/>
            <person name="Shirouzu T."/>
            <person name="Yoshinaga Y."/>
            <person name="Martin F.M."/>
            <person name="Grigoriev I.V."/>
            <person name="Hibbett D.S."/>
        </authorList>
    </citation>
    <scope>NUCLEOTIDE SEQUENCE [LARGE SCALE GENOMIC DNA]</scope>
    <source>
        <strain evidence="2 3">CBS 109695</strain>
    </source>
</reference>
<dbReference type="EMBL" id="KV417628">
    <property type="protein sequence ID" value="KZP13698.1"/>
    <property type="molecule type" value="Genomic_DNA"/>
</dbReference>
<feature type="compositionally biased region" description="Basic residues" evidence="1">
    <location>
        <begin position="16"/>
        <end position="33"/>
    </location>
</feature>
<sequence>MREQRMGLMETLTRLTRPKRERRRGEGRRHRERRASTWPDPPYSGGTYKDERLQHDYRGAREFPVRTMAAAKRLMGSLASRHHGTHDITSSPISTTARAHCTTPNFISTKHK</sequence>
<protein>
    <submittedName>
        <fullName evidence="2">Uncharacterized protein</fullName>
    </submittedName>
</protein>
<name>A0A166CIU7_9AGAM</name>
<feature type="region of interest" description="Disordered" evidence="1">
    <location>
        <begin position="1"/>
        <end position="50"/>
    </location>
</feature>
<evidence type="ECO:0000313" key="2">
    <source>
        <dbReference type="EMBL" id="KZP13698.1"/>
    </source>
</evidence>
<evidence type="ECO:0000256" key="1">
    <source>
        <dbReference type="SAM" id="MobiDB-lite"/>
    </source>
</evidence>
<proteinExistence type="predicted"/>
<feature type="region of interest" description="Disordered" evidence="1">
    <location>
        <begin position="80"/>
        <end position="112"/>
    </location>
</feature>
<evidence type="ECO:0000313" key="3">
    <source>
        <dbReference type="Proteomes" id="UP000076532"/>
    </source>
</evidence>
<dbReference type="AlphaFoldDB" id="A0A166CIU7"/>
<dbReference type="Proteomes" id="UP000076532">
    <property type="component" value="Unassembled WGS sequence"/>
</dbReference>